<dbReference type="AlphaFoldDB" id="A0A9D5CKA0"/>
<feature type="region of interest" description="Disordered" evidence="3">
    <location>
        <begin position="1"/>
        <end position="52"/>
    </location>
</feature>
<gene>
    <name evidence="5" type="ORF">J5N97_016419</name>
</gene>
<dbReference type="Gene3D" id="3.30.70.330">
    <property type="match status" value="2"/>
</dbReference>
<sequence>MIEEGKKRKKKRARKDKWGQPLPARIPEEEEEREVEQVDGGGAGGQEPRDSSYEANKVVVSGMPYFATEDQIRSLFEEIGPVQKLQLSRFPDSGSFNGLAFVSFETEEIAISSLKLDGSIMGKRFIRVERCRSDPQRKRKSEFSSEPKKVEGCLSAYIGNLSWNVTEDDIRRCFGSSNIDSIRFAMSKATGAFRGFCHVDFADEESLEKAMKKNQVELHGRPMKISYAVSQKH</sequence>
<evidence type="ECO:0000259" key="4">
    <source>
        <dbReference type="PROSITE" id="PS50102"/>
    </source>
</evidence>
<proteinExistence type="predicted"/>
<feature type="domain" description="RRM" evidence="4">
    <location>
        <begin position="56"/>
        <end position="133"/>
    </location>
</feature>
<organism evidence="5 6">
    <name type="scientific">Dioscorea zingiberensis</name>
    <dbReference type="NCBI Taxonomy" id="325984"/>
    <lineage>
        <taxon>Eukaryota</taxon>
        <taxon>Viridiplantae</taxon>
        <taxon>Streptophyta</taxon>
        <taxon>Embryophyta</taxon>
        <taxon>Tracheophyta</taxon>
        <taxon>Spermatophyta</taxon>
        <taxon>Magnoliopsida</taxon>
        <taxon>Liliopsida</taxon>
        <taxon>Dioscoreales</taxon>
        <taxon>Dioscoreaceae</taxon>
        <taxon>Dioscorea</taxon>
    </lineage>
</organism>
<evidence type="ECO:0000256" key="3">
    <source>
        <dbReference type="SAM" id="MobiDB-lite"/>
    </source>
</evidence>
<dbReference type="PROSITE" id="PS50102">
    <property type="entry name" value="RRM"/>
    <property type="match status" value="2"/>
</dbReference>
<keyword evidence="6" id="KW-1185">Reference proteome</keyword>
<feature type="domain" description="RRM" evidence="4">
    <location>
        <begin position="154"/>
        <end position="230"/>
    </location>
</feature>
<evidence type="ECO:0000256" key="2">
    <source>
        <dbReference type="PROSITE-ProRule" id="PRU00176"/>
    </source>
</evidence>
<dbReference type="Pfam" id="PF00076">
    <property type="entry name" value="RRM_1"/>
    <property type="match status" value="2"/>
</dbReference>
<dbReference type="OrthoDB" id="439808at2759"/>
<dbReference type="SUPFAM" id="SSF54928">
    <property type="entry name" value="RNA-binding domain, RBD"/>
    <property type="match status" value="2"/>
</dbReference>
<dbReference type="SMART" id="SM00360">
    <property type="entry name" value="RRM"/>
    <property type="match status" value="2"/>
</dbReference>
<comment type="caution">
    <text evidence="5">The sequence shown here is derived from an EMBL/GenBank/DDBJ whole genome shotgun (WGS) entry which is preliminary data.</text>
</comment>
<dbReference type="PANTHER" id="PTHR23236">
    <property type="entry name" value="EUKARYOTIC TRANSLATION INITIATION FACTOR 4B/4H"/>
    <property type="match status" value="1"/>
</dbReference>
<dbReference type="InterPro" id="IPR000504">
    <property type="entry name" value="RRM_dom"/>
</dbReference>
<dbReference type="InterPro" id="IPR012677">
    <property type="entry name" value="Nucleotide-bd_a/b_plait_sf"/>
</dbReference>
<evidence type="ECO:0000313" key="5">
    <source>
        <dbReference type="EMBL" id="KAJ0974454.1"/>
    </source>
</evidence>
<evidence type="ECO:0000313" key="6">
    <source>
        <dbReference type="Proteomes" id="UP001085076"/>
    </source>
</evidence>
<keyword evidence="1 2" id="KW-0694">RNA-binding</keyword>
<dbReference type="Proteomes" id="UP001085076">
    <property type="component" value="Miscellaneous, Linkage group lg04"/>
</dbReference>
<reference evidence="5" key="1">
    <citation type="submission" date="2021-03" db="EMBL/GenBank/DDBJ databases">
        <authorList>
            <person name="Li Z."/>
            <person name="Yang C."/>
        </authorList>
    </citation>
    <scope>NUCLEOTIDE SEQUENCE</scope>
    <source>
        <strain evidence="5">Dzin_1.0</strain>
        <tissue evidence="5">Leaf</tissue>
    </source>
</reference>
<reference evidence="5" key="2">
    <citation type="journal article" date="2022" name="Hortic Res">
        <title>The genome of Dioscorea zingiberensis sheds light on the biosynthesis, origin and evolution of the medicinally important diosgenin saponins.</title>
        <authorList>
            <person name="Li Y."/>
            <person name="Tan C."/>
            <person name="Li Z."/>
            <person name="Guo J."/>
            <person name="Li S."/>
            <person name="Chen X."/>
            <person name="Wang C."/>
            <person name="Dai X."/>
            <person name="Yang H."/>
            <person name="Song W."/>
            <person name="Hou L."/>
            <person name="Xu J."/>
            <person name="Tong Z."/>
            <person name="Xu A."/>
            <person name="Yuan X."/>
            <person name="Wang W."/>
            <person name="Yang Q."/>
            <person name="Chen L."/>
            <person name="Sun Z."/>
            <person name="Wang K."/>
            <person name="Pan B."/>
            <person name="Chen J."/>
            <person name="Bao Y."/>
            <person name="Liu F."/>
            <person name="Qi X."/>
            <person name="Gang D.R."/>
            <person name="Wen J."/>
            <person name="Li J."/>
        </authorList>
    </citation>
    <scope>NUCLEOTIDE SEQUENCE</scope>
    <source>
        <strain evidence="5">Dzin_1.0</strain>
    </source>
</reference>
<accession>A0A9D5CKA0</accession>
<protein>
    <recommendedName>
        <fullName evidence="4">RRM domain-containing protein</fullName>
    </recommendedName>
</protein>
<name>A0A9D5CKA0_9LILI</name>
<dbReference type="InterPro" id="IPR035979">
    <property type="entry name" value="RBD_domain_sf"/>
</dbReference>
<dbReference type="EMBL" id="JAGGNH010000004">
    <property type="protein sequence ID" value="KAJ0974454.1"/>
    <property type="molecule type" value="Genomic_DNA"/>
</dbReference>
<evidence type="ECO:0000256" key="1">
    <source>
        <dbReference type="ARBA" id="ARBA00022884"/>
    </source>
</evidence>
<dbReference type="GO" id="GO:0003723">
    <property type="term" value="F:RNA binding"/>
    <property type="evidence" value="ECO:0007669"/>
    <property type="project" value="UniProtKB-UniRule"/>
</dbReference>
<dbReference type="PANTHER" id="PTHR23236:SF108">
    <property type="entry name" value="OS03G0123200 PROTEIN"/>
    <property type="match status" value="1"/>
</dbReference>